<dbReference type="EMBL" id="JBHLTG010000003">
    <property type="protein sequence ID" value="MFC0679353.1"/>
    <property type="molecule type" value="Genomic_DNA"/>
</dbReference>
<name>A0ABV6RQT5_9GAMM</name>
<evidence type="ECO:0000313" key="3">
    <source>
        <dbReference type="EMBL" id="MFC0679353.1"/>
    </source>
</evidence>
<feature type="signal peptide" evidence="1">
    <location>
        <begin position="1"/>
        <end position="20"/>
    </location>
</feature>
<dbReference type="InterPro" id="IPR025507">
    <property type="entry name" value="DUF4394"/>
</dbReference>
<evidence type="ECO:0000259" key="2">
    <source>
        <dbReference type="Pfam" id="PF14339"/>
    </source>
</evidence>
<gene>
    <name evidence="3" type="ORF">ACFFGH_16075</name>
</gene>
<reference evidence="3 4" key="1">
    <citation type="submission" date="2024-09" db="EMBL/GenBank/DDBJ databases">
        <authorList>
            <person name="Sun Q."/>
            <person name="Mori K."/>
        </authorList>
    </citation>
    <scope>NUCLEOTIDE SEQUENCE [LARGE SCALE GENOMIC DNA]</scope>
    <source>
        <strain evidence="3 4">KCTC 23076</strain>
    </source>
</reference>
<dbReference type="Proteomes" id="UP001589896">
    <property type="component" value="Unassembled WGS sequence"/>
</dbReference>
<keyword evidence="4" id="KW-1185">Reference proteome</keyword>
<dbReference type="RefSeq" id="WP_386670027.1">
    <property type="nucleotide sequence ID" value="NZ_JBHLTG010000003.1"/>
</dbReference>
<comment type="caution">
    <text evidence="3">The sequence shown here is derived from an EMBL/GenBank/DDBJ whole genome shotgun (WGS) entry which is preliminary data.</text>
</comment>
<protein>
    <submittedName>
        <fullName evidence="3">DUF4394 domain-containing protein</fullName>
    </submittedName>
</protein>
<evidence type="ECO:0000256" key="1">
    <source>
        <dbReference type="SAM" id="SignalP"/>
    </source>
</evidence>
<organism evidence="3 4">
    <name type="scientific">Lysobacter korlensis</name>
    <dbReference type="NCBI Taxonomy" id="553636"/>
    <lineage>
        <taxon>Bacteria</taxon>
        <taxon>Pseudomonadati</taxon>
        <taxon>Pseudomonadota</taxon>
        <taxon>Gammaproteobacteria</taxon>
        <taxon>Lysobacterales</taxon>
        <taxon>Lysobacteraceae</taxon>
        <taxon>Lysobacter</taxon>
    </lineage>
</organism>
<feature type="chain" id="PRO_5047302585" evidence="1">
    <location>
        <begin position="21"/>
        <end position="280"/>
    </location>
</feature>
<feature type="domain" description="DUF4394" evidence="2">
    <location>
        <begin position="43"/>
        <end position="274"/>
    </location>
</feature>
<proteinExistence type="predicted"/>
<keyword evidence="1" id="KW-0732">Signal</keyword>
<evidence type="ECO:0000313" key="4">
    <source>
        <dbReference type="Proteomes" id="UP001589896"/>
    </source>
</evidence>
<accession>A0ABV6RQT5</accession>
<dbReference type="Pfam" id="PF14339">
    <property type="entry name" value="DUF4394"/>
    <property type="match status" value="1"/>
</dbReference>
<sequence length="280" mass="28867">MSAAIAIGVATAFAPVTAVAAGDAPSTQSHTGLKVIGLTSDQRLIRFYERQPASASNIGYVRGLSGDRKLVGIDYRVQNGKLYGVGNAGGIYVISTSTAAATKVSQLTVALEGRQFGVDFNPAADRLRVVSDTGQNLRHDVNPGGVTIVDGRLSYTADADARGIAGAGYTNNDLNASTSTNLFDIDFKLDQVALQSPANAGLLAATGKLGFDAASCVGFDVYSKIRNGVTVGNRGYAALRSSGGATRFYKVNLLTGKASSLGAFAGENTPVDIAIPLNQL</sequence>